<accession>A0ABS7CSM1</accession>
<evidence type="ECO:0000256" key="4">
    <source>
        <dbReference type="SAM" id="MobiDB-lite"/>
    </source>
</evidence>
<dbReference type="InterPro" id="IPR019734">
    <property type="entry name" value="TPR_rpt"/>
</dbReference>
<evidence type="ECO:0000313" key="5">
    <source>
        <dbReference type="EMBL" id="MBW7466844.1"/>
    </source>
</evidence>
<feature type="compositionally biased region" description="Basic and acidic residues" evidence="4">
    <location>
        <begin position="165"/>
        <end position="177"/>
    </location>
</feature>
<evidence type="ECO:0000256" key="3">
    <source>
        <dbReference type="PROSITE-ProRule" id="PRU00339"/>
    </source>
</evidence>
<keyword evidence="6" id="KW-1185">Reference proteome</keyword>
<dbReference type="InterPro" id="IPR011990">
    <property type="entry name" value="TPR-like_helical_dom_sf"/>
</dbReference>
<feature type="repeat" description="TPR" evidence="3">
    <location>
        <begin position="93"/>
        <end position="126"/>
    </location>
</feature>
<protein>
    <submittedName>
        <fullName evidence="5">Tetratricopeptide repeat protein</fullName>
    </submittedName>
</protein>
<evidence type="ECO:0000313" key="6">
    <source>
        <dbReference type="Proteomes" id="UP000813018"/>
    </source>
</evidence>
<keyword evidence="2 3" id="KW-0802">TPR repeat</keyword>
<evidence type="ECO:0000256" key="2">
    <source>
        <dbReference type="ARBA" id="ARBA00022803"/>
    </source>
</evidence>
<dbReference type="PANTHER" id="PTHR44943">
    <property type="entry name" value="CELLULOSE SYNTHASE OPERON PROTEIN C"/>
    <property type="match status" value="1"/>
</dbReference>
<name>A0ABS7CSM1_9BACT</name>
<comment type="caution">
    <text evidence="5">The sequence shown here is derived from an EMBL/GenBank/DDBJ whole genome shotgun (WGS) entry which is preliminary data.</text>
</comment>
<dbReference type="PANTHER" id="PTHR44943:SF8">
    <property type="entry name" value="TPR REPEAT-CONTAINING PROTEIN MJ0263"/>
    <property type="match status" value="1"/>
</dbReference>
<dbReference type="Gene3D" id="1.25.40.10">
    <property type="entry name" value="Tetratricopeptide repeat domain"/>
    <property type="match status" value="1"/>
</dbReference>
<dbReference type="SUPFAM" id="SSF48452">
    <property type="entry name" value="TPR-like"/>
    <property type="match status" value="1"/>
</dbReference>
<evidence type="ECO:0000256" key="1">
    <source>
        <dbReference type="ARBA" id="ARBA00022737"/>
    </source>
</evidence>
<dbReference type="Proteomes" id="UP000813018">
    <property type="component" value="Unassembled WGS sequence"/>
</dbReference>
<organism evidence="5 6">
    <name type="scientific">Pontibacter aydingkolensis</name>
    <dbReference type="NCBI Taxonomy" id="1911536"/>
    <lineage>
        <taxon>Bacteria</taxon>
        <taxon>Pseudomonadati</taxon>
        <taxon>Bacteroidota</taxon>
        <taxon>Cytophagia</taxon>
        <taxon>Cytophagales</taxon>
        <taxon>Hymenobacteraceae</taxon>
        <taxon>Pontibacter</taxon>
    </lineage>
</organism>
<feature type="region of interest" description="Disordered" evidence="4">
    <location>
        <begin position="147"/>
        <end position="188"/>
    </location>
</feature>
<keyword evidence="1" id="KW-0677">Repeat</keyword>
<dbReference type="SMART" id="SM00028">
    <property type="entry name" value="TPR"/>
    <property type="match status" value="3"/>
</dbReference>
<dbReference type="InterPro" id="IPR051685">
    <property type="entry name" value="Ycf3/AcsC/BcsC/TPR_MFPF"/>
</dbReference>
<sequence length="225" mass="25515">MNIYFILLFILVNNFPTIDSARGLARRALQQEMHGDLDDAEVNYKRALKSAPSLYQAQFNLGNTLFYQERYADALIAYQKLISTRGVAADLKAKAYHNTGITYLQLRKFRESKTALLQSLKLQPNDSSALYSLSYLLAVTSKLNKQSAHHKEQGSQDAQGDSNLEDCRADEHNKSDAENISTATTDDKKVEELILNSQELNEQKIKERMKVKVSANNKPIVKKDW</sequence>
<reference evidence="5 6" key="1">
    <citation type="journal article" date="2016" name="Int. J. Syst. Evol. Microbiol.">
        <title>Pontibacter aydingkolensis sp. nov., isolated from soil of a salt lake.</title>
        <authorList>
            <person name="Osman G."/>
            <person name="Zhang T."/>
            <person name="Lou K."/>
            <person name="Gao Y."/>
            <person name="Chang W."/>
            <person name="Lin Q."/>
            <person name="Yang H.M."/>
            <person name="Huo X.D."/>
            <person name="Wang N."/>
        </authorList>
    </citation>
    <scope>NUCLEOTIDE SEQUENCE [LARGE SCALE GENOMIC DNA]</scope>
    <source>
        <strain evidence="5 6">KACC 19255</strain>
    </source>
</reference>
<dbReference type="EMBL" id="JAHYXK010000004">
    <property type="protein sequence ID" value="MBW7466844.1"/>
    <property type="molecule type" value="Genomic_DNA"/>
</dbReference>
<proteinExistence type="predicted"/>
<gene>
    <name evidence="5" type="ORF">K0O23_07175</name>
</gene>
<dbReference type="PROSITE" id="PS50005">
    <property type="entry name" value="TPR"/>
    <property type="match status" value="1"/>
</dbReference>
<dbReference type="Pfam" id="PF13432">
    <property type="entry name" value="TPR_16"/>
    <property type="match status" value="1"/>
</dbReference>
<dbReference type="Pfam" id="PF13181">
    <property type="entry name" value="TPR_8"/>
    <property type="match status" value="1"/>
</dbReference>